<dbReference type="PANTHER" id="PTHR44019:SF8">
    <property type="entry name" value="POC1 CENTRIOLAR PROTEIN HOMOLOG"/>
    <property type="match status" value="1"/>
</dbReference>
<dbReference type="SUPFAM" id="SSF50978">
    <property type="entry name" value="WD40 repeat-like"/>
    <property type="match status" value="1"/>
</dbReference>
<evidence type="ECO:0000256" key="1">
    <source>
        <dbReference type="ARBA" id="ARBA00022574"/>
    </source>
</evidence>
<comment type="caution">
    <text evidence="4">The sequence shown here is derived from an EMBL/GenBank/DDBJ whole genome shotgun (WGS) entry which is preliminary data.</text>
</comment>
<feature type="repeat" description="WD" evidence="3">
    <location>
        <begin position="58"/>
        <end position="101"/>
    </location>
</feature>
<proteinExistence type="predicted"/>
<dbReference type="InterPro" id="IPR050505">
    <property type="entry name" value="WDR55/POC1"/>
</dbReference>
<feature type="repeat" description="WD" evidence="3">
    <location>
        <begin position="102"/>
        <end position="145"/>
    </location>
</feature>
<dbReference type="PRINTS" id="PR00320">
    <property type="entry name" value="GPROTEINBRPT"/>
</dbReference>
<gene>
    <name evidence="4" type="ORF">TPA0598_09_03210</name>
</gene>
<keyword evidence="1 3" id="KW-0853">WD repeat</keyword>
<dbReference type="InterPro" id="IPR020472">
    <property type="entry name" value="WD40_PAC1"/>
</dbReference>
<dbReference type="Gene3D" id="2.130.10.10">
    <property type="entry name" value="YVTN repeat-like/Quinoprotein amine dehydrogenase"/>
    <property type="match status" value="1"/>
</dbReference>
<dbReference type="Pfam" id="PF00400">
    <property type="entry name" value="WD40"/>
    <property type="match status" value="3"/>
</dbReference>
<evidence type="ECO:0000313" key="4">
    <source>
        <dbReference type="EMBL" id="GAO12030.1"/>
    </source>
</evidence>
<accession>A0A0P4RGE3</accession>
<dbReference type="PANTHER" id="PTHR44019">
    <property type="entry name" value="WD REPEAT-CONTAINING PROTEIN 55"/>
    <property type="match status" value="1"/>
</dbReference>
<dbReference type="InterPro" id="IPR015943">
    <property type="entry name" value="WD40/YVTN_repeat-like_dom_sf"/>
</dbReference>
<reference evidence="5" key="1">
    <citation type="submission" date="2014-09" db="EMBL/GenBank/DDBJ databases">
        <title>Whole genome shotgun sequence of Streptomyces sp. NBRC 110027.</title>
        <authorList>
            <person name="Komaki H."/>
            <person name="Ichikawa N."/>
            <person name="Katano-Makiyama Y."/>
            <person name="Hosoyama A."/>
            <person name="Hashimoto M."/>
            <person name="Uohara A."/>
            <person name="Kitahashi Y."/>
            <person name="Ohji S."/>
            <person name="Kimura A."/>
            <person name="Yamazoe A."/>
            <person name="Igarashi Y."/>
            <person name="Fujita N."/>
        </authorList>
    </citation>
    <scope>NUCLEOTIDE SEQUENCE [LARGE SCALE GENOMIC DNA]</scope>
    <source>
        <strain evidence="5">NBRC 110027</strain>
    </source>
</reference>
<dbReference type="InterPro" id="IPR036322">
    <property type="entry name" value="WD40_repeat_dom_sf"/>
</dbReference>
<dbReference type="InterPro" id="IPR019775">
    <property type="entry name" value="WD40_repeat_CS"/>
</dbReference>
<dbReference type="Proteomes" id="UP000048965">
    <property type="component" value="Unassembled WGS sequence"/>
</dbReference>
<dbReference type="AlphaFoldDB" id="A0A0P4RGE3"/>
<organism evidence="4 5">
    <name type="scientific">Streptomyces lydicamycinicus</name>
    <dbReference type="NCBI Taxonomy" id="1546107"/>
    <lineage>
        <taxon>Bacteria</taxon>
        <taxon>Bacillati</taxon>
        <taxon>Actinomycetota</taxon>
        <taxon>Actinomycetes</taxon>
        <taxon>Kitasatosporales</taxon>
        <taxon>Streptomycetaceae</taxon>
        <taxon>Streptomyces</taxon>
    </lineage>
</organism>
<name>A0A0P4RGE3_9ACTN</name>
<evidence type="ECO:0000313" key="5">
    <source>
        <dbReference type="Proteomes" id="UP000048965"/>
    </source>
</evidence>
<sequence>MQVWDLMIGTRPPCTLAAHVGRVLAVGVVELDGRPHAITGGEDGSLRVWTTGRQPRAFAAHVGGVRAVGVVELDGRPHAITGGDDGSVRVWDLTTGTQPRAFAAHVGGVRAVGVVELDGRPHAITGGNDGSVRVWDLTTGTCRTTFYCPARVSALTVTADAMVIVGFGHEVAALSLAPLKGRLS</sequence>
<evidence type="ECO:0000256" key="2">
    <source>
        <dbReference type="ARBA" id="ARBA00022737"/>
    </source>
</evidence>
<keyword evidence="2" id="KW-0677">Repeat</keyword>
<dbReference type="EMBL" id="BBNO01000009">
    <property type="protein sequence ID" value="GAO12030.1"/>
    <property type="molecule type" value="Genomic_DNA"/>
</dbReference>
<dbReference type="InterPro" id="IPR001680">
    <property type="entry name" value="WD40_rpt"/>
</dbReference>
<protein>
    <submittedName>
        <fullName evidence="4">Uncharacterized protein</fullName>
    </submittedName>
</protein>
<evidence type="ECO:0000256" key="3">
    <source>
        <dbReference type="PROSITE-ProRule" id="PRU00221"/>
    </source>
</evidence>
<dbReference type="PROSITE" id="PS50082">
    <property type="entry name" value="WD_REPEATS_2"/>
    <property type="match status" value="2"/>
</dbReference>
<dbReference type="SMART" id="SM00320">
    <property type="entry name" value="WD40"/>
    <property type="match status" value="3"/>
</dbReference>
<reference evidence="4 5" key="2">
    <citation type="journal article" date="2015" name="Stand. Genomic Sci.">
        <title>Draft genome sequence of marine-derived Streptomyces sp. TP-A0598, a producer of anti-MRSA antibiotic lydicamycins.</title>
        <authorList>
            <person name="Komaki H."/>
            <person name="Ichikawa N."/>
            <person name="Hosoyama A."/>
            <person name="Fujita N."/>
            <person name="Igarashi Y."/>
        </authorList>
    </citation>
    <scope>NUCLEOTIDE SEQUENCE [LARGE SCALE GENOMIC DNA]</scope>
    <source>
        <strain evidence="4 5">NBRC 110027</strain>
    </source>
</reference>
<dbReference type="PROSITE" id="PS00678">
    <property type="entry name" value="WD_REPEATS_1"/>
    <property type="match status" value="2"/>
</dbReference>
<keyword evidence="5" id="KW-1185">Reference proteome</keyword>